<sequence length="63" mass="7168">MDWSDLLAAVALYFVLEGVMPFLNPQWLKRMMTALAASPDWYLRAWGLLSMSIGVGLLYFVRA</sequence>
<dbReference type="RefSeq" id="WP_203170929.1">
    <property type="nucleotide sequence ID" value="NZ_JAEVLS010000009.1"/>
</dbReference>
<proteinExistence type="predicted"/>
<keyword evidence="1" id="KW-0812">Transmembrane</keyword>
<keyword evidence="3" id="KW-1185">Reference proteome</keyword>
<dbReference type="InterPro" id="IPR019201">
    <property type="entry name" value="DUF2065"/>
</dbReference>
<gene>
    <name evidence="2" type="ORF">JM946_28875</name>
</gene>
<accession>A0ABS1X6F1</accession>
<evidence type="ECO:0000313" key="3">
    <source>
        <dbReference type="Proteomes" id="UP000661077"/>
    </source>
</evidence>
<name>A0ABS1X6F1_9GAMM</name>
<dbReference type="Proteomes" id="UP000661077">
    <property type="component" value="Unassembled WGS sequence"/>
</dbReference>
<comment type="caution">
    <text evidence="2">The sequence shown here is derived from an EMBL/GenBank/DDBJ whole genome shotgun (WGS) entry which is preliminary data.</text>
</comment>
<protein>
    <submittedName>
        <fullName evidence="2">DUF2065 domain-containing protein</fullName>
    </submittedName>
</protein>
<reference evidence="2 3" key="1">
    <citation type="journal article" date="2021" name="Int. J. Syst. Evol. Microbiol.">
        <title>Steroidobacter gossypii sp. nov., isolated from soil of cotton cropping field.</title>
        <authorList>
            <person name="Huang R."/>
            <person name="Yang S."/>
            <person name="Zhen C."/>
            <person name="Liu W."/>
        </authorList>
    </citation>
    <scope>NUCLEOTIDE SEQUENCE [LARGE SCALE GENOMIC DNA]</scope>
    <source>
        <strain evidence="2 3">S1-65</strain>
    </source>
</reference>
<dbReference type="Pfam" id="PF09838">
    <property type="entry name" value="DUF2065"/>
    <property type="match status" value="1"/>
</dbReference>
<evidence type="ECO:0000313" key="2">
    <source>
        <dbReference type="EMBL" id="MBM0108765.1"/>
    </source>
</evidence>
<dbReference type="EMBL" id="JAEVLS010000009">
    <property type="protein sequence ID" value="MBM0108765.1"/>
    <property type="molecule type" value="Genomic_DNA"/>
</dbReference>
<keyword evidence="1" id="KW-1133">Transmembrane helix</keyword>
<dbReference type="PANTHER" id="PTHR38602">
    <property type="entry name" value="INNER MEMBRANE PROTEIN-RELATED"/>
    <property type="match status" value="1"/>
</dbReference>
<organism evidence="2 3">
    <name type="scientific">Steroidobacter gossypii</name>
    <dbReference type="NCBI Taxonomy" id="2805490"/>
    <lineage>
        <taxon>Bacteria</taxon>
        <taxon>Pseudomonadati</taxon>
        <taxon>Pseudomonadota</taxon>
        <taxon>Gammaproteobacteria</taxon>
        <taxon>Steroidobacterales</taxon>
        <taxon>Steroidobacteraceae</taxon>
        <taxon>Steroidobacter</taxon>
    </lineage>
</organism>
<dbReference type="PANTHER" id="PTHR38602:SF1">
    <property type="entry name" value="INNER MEMBRANE PROTEIN"/>
    <property type="match status" value="1"/>
</dbReference>
<keyword evidence="1" id="KW-0472">Membrane</keyword>
<feature type="transmembrane region" description="Helical" evidence="1">
    <location>
        <begin position="41"/>
        <end position="61"/>
    </location>
</feature>
<evidence type="ECO:0000256" key="1">
    <source>
        <dbReference type="SAM" id="Phobius"/>
    </source>
</evidence>